<name>K1LXD5_CECL9</name>
<feature type="domain" description="Rieske" evidence="7">
    <location>
        <begin position="109"/>
        <end position="180"/>
    </location>
</feature>
<evidence type="ECO:0000256" key="2">
    <source>
        <dbReference type="ARBA" id="ARBA00022723"/>
    </source>
</evidence>
<gene>
    <name evidence="8" type="primary">petC</name>
    <name evidence="8" type="ORF">B879_02556</name>
</gene>
<dbReference type="InterPro" id="IPR014349">
    <property type="entry name" value="Rieske_Fe-S_prot"/>
</dbReference>
<dbReference type="PANTHER" id="PTHR10134">
    <property type="entry name" value="CYTOCHROME B-C1 COMPLEX SUBUNIT RIESKE, MITOCHONDRIAL"/>
    <property type="match status" value="1"/>
</dbReference>
<dbReference type="EMBL" id="AMGM01000040">
    <property type="protein sequence ID" value="EKB48844.1"/>
    <property type="molecule type" value="Genomic_DNA"/>
</dbReference>
<dbReference type="CDD" id="cd03467">
    <property type="entry name" value="Rieske"/>
    <property type="match status" value="1"/>
</dbReference>
<evidence type="ECO:0000313" key="8">
    <source>
        <dbReference type="EMBL" id="EKB48844.1"/>
    </source>
</evidence>
<dbReference type="PRINTS" id="PR00162">
    <property type="entry name" value="RIESKE"/>
</dbReference>
<dbReference type="Pfam" id="PF00355">
    <property type="entry name" value="Rieske"/>
    <property type="match status" value="1"/>
</dbReference>
<keyword evidence="3" id="KW-0408">Iron</keyword>
<keyword evidence="9" id="KW-1185">Reference proteome</keyword>
<keyword evidence="8" id="KW-0560">Oxidoreductase</keyword>
<keyword evidence="2" id="KW-0479">Metal-binding</keyword>
<dbReference type="InterPro" id="IPR005805">
    <property type="entry name" value="Rieske_Fe-S_prot_C"/>
</dbReference>
<dbReference type="InterPro" id="IPR036922">
    <property type="entry name" value="Rieske_2Fe-2S_sf"/>
</dbReference>
<comment type="cofactor">
    <cofactor evidence="6">
        <name>[2Fe-2S] cluster</name>
        <dbReference type="ChEBI" id="CHEBI:190135"/>
    </cofactor>
</comment>
<dbReference type="InterPro" id="IPR017941">
    <property type="entry name" value="Rieske_2Fe-2S"/>
</dbReference>
<accession>K1LXD5</accession>
<dbReference type="Gene3D" id="2.102.10.10">
    <property type="entry name" value="Rieske [2Fe-2S] iron-sulphur domain"/>
    <property type="match status" value="1"/>
</dbReference>
<evidence type="ECO:0000256" key="4">
    <source>
        <dbReference type="ARBA" id="ARBA00023014"/>
    </source>
</evidence>
<dbReference type="PROSITE" id="PS51296">
    <property type="entry name" value="RIESKE"/>
    <property type="match status" value="1"/>
</dbReference>
<dbReference type="GO" id="GO:0051537">
    <property type="term" value="F:2 iron, 2 sulfur cluster binding"/>
    <property type="evidence" value="ECO:0007669"/>
    <property type="project" value="UniProtKB-KW"/>
</dbReference>
<evidence type="ECO:0000256" key="6">
    <source>
        <dbReference type="ARBA" id="ARBA00034078"/>
    </source>
</evidence>
<organism evidence="8 9">
    <name type="scientific">Cecembia lonarensis (strain CCUG 58316 / KCTC 22772 / LW9)</name>
    <dbReference type="NCBI Taxonomy" id="1225176"/>
    <lineage>
        <taxon>Bacteria</taxon>
        <taxon>Pseudomonadati</taxon>
        <taxon>Bacteroidota</taxon>
        <taxon>Cytophagia</taxon>
        <taxon>Cytophagales</taxon>
        <taxon>Cyclobacteriaceae</taxon>
        <taxon>Cecembia</taxon>
    </lineage>
</organism>
<reference evidence="8 9" key="1">
    <citation type="journal article" date="2012" name="J. Bacteriol.">
        <title>Draft Genome Sequence of Cecembia lonarensis Strain LW9T, Isolated from Lonar Lake, a Haloalkaline Lake in India.</title>
        <authorList>
            <person name="Shivaji S."/>
            <person name="Ara S."/>
            <person name="Singh A."/>
            <person name="Pinnaka A.K."/>
        </authorList>
    </citation>
    <scope>NUCLEOTIDE SEQUENCE [LARGE SCALE GENOMIC DNA]</scope>
    <source>
        <strain evidence="8 9">LW9</strain>
    </source>
</reference>
<protein>
    <submittedName>
        <fullName evidence="8">Cytochrome b6-f complex iron-sulfur subunit</fullName>
        <ecNumber evidence="8">1.10.9.1</ecNumber>
    </submittedName>
</protein>
<evidence type="ECO:0000313" key="9">
    <source>
        <dbReference type="Proteomes" id="UP000004478"/>
    </source>
</evidence>
<evidence type="ECO:0000259" key="7">
    <source>
        <dbReference type="PROSITE" id="PS51296"/>
    </source>
</evidence>
<keyword evidence="4" id="KW-0411">Iron-sulfur</keyword>
<dbReference type="EC" id="1.10.9.1" evidence="8"/>
<dbReference type="SUPFAM" id="SSF50022">
    <property type="entry name" value="ISP domain"/>
    <property type="match status" value="1"/>
</dbReference>
<dbReference type="GO" id="GO:0016491">
    <property type="term" value="F:oxidoreductase activity"/>
    <property type="evidence" value="ECO:0007669"/>
    <property type="project" value="UniProtKB-KW"/>
</dbReference>
<dbReference type="Proteomes" id="UP000004478">
    <property type="component" value="Unassembled WGS sequence"/>
</dbReference>
<dbReference type="GO" id="GO:0046872">
    <property type="term" value="F:metal ion binding"/>
    <property type="evidence" value="ECO:0007669"/>
    <property type="project" value="UniProtKB-KW"/>
</dbReference>
<dbReference type="AlphaFoldDB" id="K1LXD5"/>
<keyword evidence="1" id="KW-0001">2Fe-2S</keyword>
<evidence type="ECO:0000256" key="1">
    <source>
        <dbReference type="ARBA" id="ARBA00022714"/>
    </source>
</evidence>
<dbReference type="GO" id="GO:0016020">
    <property type="term" value="C:membrane"/>
    <property type="evidence" value="ECO:0007669"/>
    <property type="project" value="InterPro"/>
</dbReference>
<sequence>MFINRQTFITHKTINIENMKTIESVQTGRLSEERRAFLKKSGTLAIMSAFGVGFFTSCSNEDDRPNRAVIPPASSTGITIQGSTITVNLNEATALASTGGWAIVSAARVLIVNIGDNTFNALTSVCTHASCDNSWTFTNNVFTCTCHGSRFGTDGAVLNGPASRPLASFPTELNGNTLTVDFG</sequence>
<proteinExistence type="predicted"/>
<comment type="caution">
    <text evidence="8">The sequence shown here is derived from an EMBL/GenBank/DDBJ whole genome shotgun (WGS) entry which is preliminary data.</text>
</comment>
<evidence type="ECO:0000256" key="5">
    <source>
        <dbReference type="ARBA" id="ARBA00023157"/>
    </source>
</evidence>
<keyword evidence="5" id="KW-1015">Disulfide bond</keyword>
<evidence type="ECO:0000256" key="3">
    <source>
        <dbReference type="ARBA" id="ARBA00023004"/>
    </source>
</evidence>